<dbReference type="GO" id="GO:0008270">
    <property type="term" value="F:zinc ion binding"/>
    <property type="evidence" value="ECO:0007669"/>
    <property type="project" value="UniProtKB-KW"/>
</dbReference>
<feature type="domain" description="RING-type" evidence="6">
    <location>
        <begin position="502"/>
        <end position="544"/>
    </location>
</feature>
<dbReference type="PANTHER" id="PTHR46717:SF1">
    <property type="entry name" value="E3 UBIQUITIN-PROTEIN LIGASE RNF180"/>
    <property type="match status" value="1"/>
</dbReference>
<evidence type="ECO:0000313" key="7">
    <source>
        <dbReference type="EMBL" id="CAI5787515.1"/>
    </source>
</evidence>
<dbReference type="SUPFAM" id="SSF57850">
    <property type="entry name" value="RING/U-box"/>
    <property type="match status" value="1"/>
</dbReference>
<gene>
    <name evidence="7" type="ORF">PODLI_1B012055</name>
</gene>
<dbReference type="GO" id="GO:0061630">
    <property type="term" value="F:ubiquitin protein ligase activity"/>
    <property type="evidence" value="ECO:0007669"/>
    <property type="project" value="InterPro"/>
</dbReference>
<dbReference type="InterPro" id="IPR045790">
    <property type="entry name" value="RNF180_C"/>
</dbReference>
<dbReference type="GO" id="GO:0042415">
    <property type="term" value="P:norepinephrine metabolic process"/>
    <property type="evidence" value="ECO:0007669"/>
    <property type="project" value="TreeGrafter"/>
</dbReference>
<keyword evidence="8" id="KW-1185">Reference proteome</keyword>
<keyword evidence="1" id="KW-0479">Metal-binding</keyword>
<dbReference type="InterPro" id="IPR033263">
    <property type="entry name" value="RNF180"/>
</dbReference>
<dbReference type="Pfam" id="PF13920">
    <property type="entry name" value="zf-C3HC4_3"/>
    <property type="match status" value="1"/>
</dbReference>
<protein>
    <submittedName>
        <fullName evidence="7">E3 ubiquitin-protein ligase RNF180 isoform X2</fullName>
    </submittedName>
</protein>
<keyword evidence="2 4" id="KW-0863">Zinc-finger</keyword>
<evidence type="ECO:0000256" key="4">
    <source>
        <dbReference type="PROSITE-ProRule" id="PRU00175"/>
    </source>
</evidence>
<dbReference type="PROSITE" id="PS00518">
    <property type="entry name" value="ZF_RING_1"/>
    <property type="match status" value="1"/>
</dbReference>
<reference evidence="7" key="1">
    <citation type="submission" date="2022-12" db="EMBL/GenBank/DDBJ databases">
        <authorList>
            <person name="Alioto T."/>
            <person name="Alioto T."/>
            <person name="Gomez Garrido J."/>
        </authorList>
    </citation>
    <scope>NUCLEOTIDE SEQUENCE</scope>
</reference>
<dbReference type="InterPro" id="IPR013083">
    <property type="entry name" value="Znf_RING/FYVE/PHD"/>
</dbReference>
<dbReference type="EMBL" id="OX395136">
    <property type="protein sequence ID" value="CAI5787515.1"/>
    <property type="molecule type" value="Genomic_DNA"/>
</dbReference>
<evidence type="ECO:0000256" key="5">
    <source>
        <dbReference type="SAM" id="MobiDB-lite"/>
    </source>
</evidence>
<evidence type="ECO:0000313" key="8">
    <source>
        <dbReference type="Proteomes" id="UP001178461"/>
    </source>
</evidence>
<dbReference type="PANTHER" id="PTHR46717">
    <property type="entry name" value="E3 UBIQUITIN-PROTEIN LIGASE RNF180"/>
    <property type="match status" value="1"/>
</dbReference>
<feature type="region of interest" description="Disordered" evidence="5">
    <location>
        <begin position="35"/>
        <end position="55"/>
    </location>
</feature>
<dbReference type="Gene3D" id="3.30.40.10">
    <property type="entry name" value="Zinc/RING finger domain, C3HC4 (zinc finger)"/>
    <property type="match status" value="1"/>
</dbReference>
<dbReference type="AlphaFoldDB" id="A0AA35L0A3"/>
<dbReference type="Proteomes" id="UP001178461">
    <property type="component" value="Chromosome 11"/>
</dbReference>
<dbReference type="InterPro" id="IPR001841">
    <property type="entry name" value="Znf_RING"/>
</dbReference>
<evidence type="ECO:0000256" key="3">
    <source>
        <dbReference type="ARBA" id="ARBA00022833"/>
    </source>
</evidence>
<dbReference type="GO" id="GO:0032436">
    <property type="term" value="P:positive regulation of proteasomal ubiquitin-dependent protein catabolic process"/>
    <property type="evidence" value="ECO:0007669"/>
    <property type="project" value="TreeGrafter"/>
</dbReference>
<evidence type="ECO:0000256" key="1">
    <source>
        <dbReference type="ARBA" id="ARBA00022723"/>
    </source>
</evidence>
<dbReference type="SMART" id="SM00184">
    <property type="entry name" value="RING"/>
    <property type="match status" value="1"/>
</dbReference>
<evidence type="ECO:0000256" key="2">
    <source>
        <dbReference type="ARBA" id="ARBA00022771"/>
    </source>
</evidence>
<keyword evidence="3" id="KW-0862">Zinc</keyword>
<dbReference type="GO" id="GO:0042428">
    <property type="term" value="P:serotonin metabolic process"/>
    <property type="evidence" value="ECO:0007669"/>
    <property type="project" value="TreeGrafter"/>
</dbReference>
<sequence>MSPDIDERMSRCSNTEIEFCPTRKNTIPKVSCTENEKMKRAPSQRPGAKRGRGRYTVQRTRVKMTSQGQGDMLRCWKCRKYVANSDCLINDQTTDLVFEEPHASTASQDICNVWHMNIEALPDWVTRIIENAQWTTGKLNCPFCGARLGGFNFVNNTKCSCGQFTNIHLCKRRTDYQTVSSVTSAISPLKHLSFCKVHSDFNNEIWQSVTGGSLEDRNQRLPCVAKNNSGIGRLMEALCLEVRSTNFEMNSKKIHFKVSNPKTSISASLAVNDKYTVKAFHRKSQSLDMNFREKLVLLPTLYGTSTAKRPVFSRQHEAQPFYTKVCLQLKSSRTHNFFHFPLKSDAGELPNSFSVTSYGAFAQEEAEFNHGLKASKQYLESTTADQQLFLSSSESTTEEDTVQKHITPLGLLQPFTTIDQKLSKRKRNRLNSLRRKKRWPERWPQKQILLPARFWSRSKVSTKAQEPSNYKSQFHLEAFTLLQAMNTEEEHEHWQDKESYLCAVCLDVYFNPYMCYPCHHIFCEPCLRTLAKDNPTSTLCPLCRTAIAQVFFQSELNNSTKAHFPIEYSKLKENFQESGLAKWPLPSCRKAFRVIEGFQNTDSFTRRHFPHAAHRMDYMDFEDDSRGLRFDMDMKPWQQETTDHHNFIMAAATRKEEAMPLSHNMIFYLFRIGGWWCVSF</sequence>
<dbReference type="GO" id="GO:0000209">
    <property type="term" value="P:protein polyubiquitination"/>
    <property type="evidence" value="ECO:0007669"/>
    <property type="project" value="InterPro"/>
</dbReference>
<dbReference type="CDD" id="cd16554">
    <property type="entry name" value="RING-HC_RNF180"/>
    <property type="match status" value="1"/>
</dbReference>
<dbReference type="InterPro" id="IPR017907">
    <property type="entry name" value="Znf_RING_CS"/>
</dbReference>
<name>A0AA35L0A3_9SAUR</name>
<accession>A0AA35L0A3</accession>
<evidence type="ECO:0000259" key="6">
    <source>
        <dbReference type="PROSITE" id="PS50089"/>
    </source>
</evidence>
<organism evidence="7 8">
    <name type="scientific">Podarcis lilfordi</name>
    <name type="common">Lilford's wall lizard</name>
    <dbReference type="NCBI Taxonomy" id="74358"/>
    <lineage>
        <taxon>Eukaryota</taxon>
        <taxon>Metazoa</taxon>
        <taxon>Chordata</taxon>
        <taxon>Craniata</taxon>
        <taxon>Vertebrata</taxon>
        <taxon>Euteleostomi</taxon>
        <taxon>Lepidosauria</taxon>
        <taxon>Squamata</taxon>
        <taxon>Bifurcata</taxon>
        <taxon>Unidentata</taxon>
        <taxon>Episquamata</taxon>
        <taxon>Laterata</taxon>
        <taxon>Lacertibaenia</taxon>
        <taxon>Lacertidae</taxon>
        <taxon>Podarcis</taxon>
    </lineage>
</organism>
<dbReference type="PROSITE" id="PS50089">
    <property type="entry name" value="ZF_RING_2"/>
    <property type="match status" value="1"/>
</dbReference>
<dbReference type="Pfam" id="PF19332">
    <property type="entry name" value="RNF180_C"/>
    <property type="match status" value="1"/>
</dbReference>
<dbReference type="GO" id="GO:0005789">
    <property type="term" value="C:endoplasmic reticulum membrane"/>
    <property type="evidence" value="ECO:0007669"/>
    <property type="project" value="TreeGrafter"/>
</dbReference>
<proteinExistence type="predicted"/>
<dbReference type="GO" id="GO:0031624">
    <property type="term" value="F:ubiquitin conjugating enzyme binding"/>
    <property type="evidence" value="ECO:0007669"/>
    <property type="project" value="TreeGrafter"/>
</dbReference>